<feature type="transmembrane region" description="Helical" evidence="1">
    <location>
        <begin position="39"/>
        <end position="58"/>
    </location>
</feature>
<dbReference type="Proteomes" id="UP000295504">
    <property type="component" value="Unassembled WGS sequence"/>
</dbReference>
<feature type="transmembrane region" description="Helical" evidence="1">
    <location>
        <begin position="89"/>
        <end position="105"/>
    </location>
</feature>
<protein>
    <submittedName>
        <fullName evidence="2">Branched-subunit amino acid transport protein</fullName>
    </submittedName>
</protein>
<gene>
    <name evidence="2" type="ORF">EDD79_10617</name>
</gene>
<dbReference type="InterPro" id="IPR008407">
    <property type="entry name" value="Brnchd-chn_aa_trnsp_AzlD"/>
</dbReference>
<evidence type="ECO:0000256" key="1">
    <source>
        <dbReference type="SAM" id="Phobius"/>
    </source>
</evidence>
<name>A0A4R2T1R6_9FIRM</name>
<sequence length="106" mass="11504">MSIKMLIIILGAGFVTYCTRFPLILATSKGEINPGLKKFMSFIAPAVLTSLIIPAIFIREGNIDISLTNNYIIASVITVITAYFSKNMLLSVIVGICTVAILMFIS</sequence>
<feature type="transmembrane region" description="Helical" evidence="1">
    <location>
        <begin position="65"/>
        <end position="83"/>
    </location>
</feature>
<keyword evidence="3" id="KW-1185">Reference proteome</keyword>
<dbReference type="EMBL" id="SLYC01000061">
    <property type="protein sequence ID" value="TCP95301.1"/>
    <property type="molecule type" value="Genomic_DNA"/>
</dbReference>
<proteinExistence type="predicted"/>
<evidence type="ECO:0000313" key="2">
    <source>
        <dbReference type="EMBL" id="TCP95301.1"/>
    </source>
</evidence>
<dbReference type="Pfam" id="PF05437">
    <property type="entry name" value="AzlD"/>
    <property type="match status" value="1"/>
</dbReference>
<accession>A0A4R2T1R6</accession>
<dbReference type="AlphaFoldDB" id="A0A4R2T1R6"/>
<reference evidence="2 3" key="1">
    <citation type="submission" date="2019-03" db="EMBL/GenBank/DDBJ databases">
        <title>Genomic Encyclopedia of Type Strains, Phase IV (KMG-IV): sequencing the most valuable type-strain genomes for metagenomic binning, comparative biology and taxonomic classification.</title>
        <authorList>
            <person name="Goeker M."/>
        </authorList>
    </citation>
    <scope>NUCLEOTIDE SEQUENCE [LARGE SCALE GENOMIC DNA]</scope>
    <source>
        <strain evidence="2 3">DSM 100013</strain>
    </source>
</reference>
<keyword evidence="1" id="KW-0812">Transmembrane</keyword>
<dbReference type="OrthoDB" id="7870017at2"/>
<organism evidence="2 3">
    <name type="scientific">Serpentinicella alkaliphila</name>
    <dbReference type="NCBI Taxonomy" id="1734049"/>
    <lineage>
        <taxon>Bacteria</taxon>
        <taxon>Bacillati</taxon>
        <taxon>Bacillota</taxon>
        <taxon>Clostridia</taxon>
        <taxon>Peptostreptococcales</taxon>
        <taxon>Natronincolaceae</taxon>
        <taxon>Serpentinicella</taxon>
    </lineage>
</organism>
<comment type="caution">
    <text evidence="2">The sequence shown here is derived from an EMBL/GenBank/DDBJ whole genome shotgun (WGS) entry which is preliminary data.</text>
</comment>
<keyword evidence="1" id="KW-0472">Membrane</keyword>
<dbReference type="RefSeq" id="WP_132849702.1">
    <property type="nucleotide sequence ID" value="NZ_CP058648.1"/>
</dbReference>
<evidence type="ECO:0000313" key="3">
    <source>
        <dbReference type="Proteomes" id="UP000295504"/>
    </source>
</evidence>
<keyword evidence="1" id="KW-1133">Transmembrane helix</keyword>